<dbReference type="EMBL" id="KN837357">
    <property type="protein sequence ID" value="KIJ26767.1"/>
    <property type="molecule type" value="Genomic_DNA"/>
</dbReference>
<dbReference type="HOGENOM" id="CLU_2279291_0_0_1"/>
<evidence type="ECO:0000256" key="1">
    <source>
        <dbReference type="SAM" id="SignalP"/>
    </source>
</evidence>
<evidence type="ECO:0000313" key="3">
    <source>
        <dbReference type="Proteomes" id="UP000054279"/>
    </source>
</evidence>
<sequence>MVSLKLSALFVGLLAVVQASVPSKRQDGCSLASAFECAFALPSVIPANQVGNVSTCLSDAVFSEPLPNLPSGIISCTSGQCITTTLPKACSCINVTLSGCPTLPRA</sequence>
<evidence type="ECO:0000313" key="2">
    <source>
        <dbReference type="EMBL" id="KIJ26767.1"/>
    </source>
</evidence>
<accession>A0A0C9UCA5</accession>
<feature type="chain" id="PRO_5002204704" evidence="1">
    <location>
        <begin position="20"/>
        <end position="106"/>
    </location>
</feature>
<proteinExistence type="predicted"/>
<keyword evidence="3" id="KW-1185">Reference proteome</keyword>
<name>A0A0C9UCA5_SPHS4</name>
<dbReference type="AlphaFoldDB" id="A0A0C9UCA5"/>
<keyword evidence="1" id="KW-0732">Signal</keyword>
<protein>
    <submittedName>
        <fullName evidence="2">Unplaced genomic scaffold SPHSTscaffold_282, whole genome shotgun sequence</fullName>
    </submittedName>
</protein>
<gene>
    <name evidence="2" type="ORF">M422DRAFT_55358</name>
</gene>
<feature type="signal peptide" evidence="1">
    <location>
        <begin position="1"/>
        <end position="19"/>
    </location>
</feature>
<dbReference type="Proteomes" id="UP000054279">
    <property type="component" value="Unassembled WGS sequence"/>
</dbReference>
<organism evidence="2 3">
    <name type="scientific">Sphaerobolus stellatus (strain SS14)</name>
    <dbReference type="NCBI Taxonomy" id="990650"/>
    <lineage>
        <taxon>Eukaryota</taxon>
        <taxon>Fungi</taxon>
        <taxon>Dikarya</taxon>
        <taxon>Basidiomycota</taxon>
        <taxon>Agaricomycotina</taxon>
        <taxon>Agaricomycetes</taxon>
        <taxon>Phallomycetidae</taxon>
        <taxon>Geastrales</taxon>
        <taxon>Sphaerobolaceae</taxon>
        <taxon>Sphaerobolus</taxon>
    </lineage>
</organism>
<reference evidence="2 3" key="1">
    <citation type="submission" date="2014-06" db="EMBL/GenBank/DDBJ databases">
        <title>Evolutionary Origins and Diversification of the Mycorrhizal Mutualists.</title>
        <authorList>
            <consortium name="DOE Joint Genome Institute"/>
            <consortium name="Mycorrhizal Genomics Consortium"/>
            <person name="Kohler A."/>
            <person name="Kuo A."/>
            <person name="Nagy L.G."/>
            <person name="Floudas D."/>
            <person name="Copeland A."/>
            <person name="Barry K.W."/>
            <person name="Cichocki N."/>
            <person name="Veneault-Fourrey C."/>
            <person name="LaButti K."/>
            <person name="Lindquist E.A."/>
            <person name="Lipzen A."/>
            <person name="Lundell T."/>
            <person name="Morin E."/>
            <person name="Murat C."/>
            <person name="Riley R."/>
            <person name="Ohm R."/>
            <person name="Sun H."/>
            <person name="Tunlid A."/>
            <person name="Henrissat B."/>
            <person name="Grigoriev I.V."/>
            <person name="Hibbett D.S."/>
            <person name="Martin F."/>
        </authorList>
    </citation>
    <scope>NUCLEOTIDE SEQUENCE [LARGE SCALE GENOMIC DNA]</scope>
    <source>
        <strain evidence="2 3">SS14</strain>
    </source>
</reference>